<accession>A0ABW2S0C2</accession>
<protein>
    <submittedName>
        <fullName evidence="1">Uncharacterized protein</fullName>
    </submittedName>
</protein>
<dbReference type="Proteomes" id="UP001596484">
    <property type="component" value="Unassembled WGS sequence"/>
</dbReference>
<comment type="caution">
    <text evidence="1">The sequence shown here is derived from an EMBL/GenBank/DDBJ whole genome shotgun (WGS) entry which is preliminary data.</text>
</comment>
<gene>
    <name evidence="1" type="ORF">ACFQS9_16330</name>
</gene>
<organism evidence="1 2">
    <name type="scientific">Rhodococcus daqingensis</name>
    <dbReference type="NCBI Taxonomy" id="2479363"/>
    <lineage>
        <taxon>Bacteria</taxon>
        <taxon>Bacillati</taxon>
        <taxon>Actinomycetota</taxon>
        <taxon>Actinomycetes</taxon>
        <taxon>Mycobacteriales</taxon>
        <taxon>Nocardiaceae</taxon>
        <taxon>Rhodococcus</taxon>
    </lineage>
</organism>
<sequence length="83" mass="9139">MSRRDPGVHNWLDPEGHEAGMLAIRWQHLSGTPAVDRALRGASVVKLDALKQSLPAGTAFVNPAERLIQQQLRAVAYDRRLTG</sequence>
<keyword evidence="2" id="KW-1185">Reference proteome</keyword>
<dbReference type="RefSeq" id="WP_378406438.1">
    <property type="nucleotide sequence ID" value="NZ_JBHTCS010000017.1"/>
</dbReference>
<evidence type="ECO:0000313" key="2">
    <source>
        <dbReference type="Proteomes" id="UP001596484"/>
    </source>
</evidence>
<reference evidence="2" key="1">
    <citation type="journal article" date="2019" name="Int. J. Syst. Evol. Microbiol.">
        <title>The Global Catalogue of Microorganisms (GCM) 10K type strain sequencing project: providing services to taxonomists for standard genome sequencing and annotation.</title>
        <authorList>
            <consortium name="The Broad Institute Genomics Platform"/>
            <consortium name="The Broad Institute Genome Sequencing Center for Infectious Disease"/>
            <person name="Wu L."/>
            <person name="Ma J."/>
        </authorList>
    </citation>
    <scope>NUCLEOTIDE SEQUENCE [LARGE SCALE GENOMIC DNA]</scope>
    <source>
        <strain evidence="2">ICMP 19430</strain>
    </source>
</reference>
<evidence type="ECO:0000313" key="1">
    <source>
        <dbReference type="EMBL" id="MFC7449465.1"/>
    </source>
</evidence>
<proteinExistence type="predicted"/>
<name>A0ABW2S0C2_9NOCA</name>
<dbReference type="EMBL" id="JBHTCS010000017">
    <property type="protein sequence ID" value="MFC7449465.1"/>
    <property type="molecule type" value="Genomic_DNA"/>
</dbReference>